<dbReference type="AlphaFoldDB" id="A0A8S3DUA3"/>
<dbReference type="EMBL" id="CAJOBH010219000">
    <property type="protein sequence ID" value="CAF5028290.1"/>
    <property type="molecule type" value="Genomic_DNA"/>
</dbReference>
<comment type="caution">
    <text evidence="2">The sequence shown here is derived from an EMBL/GenBank/DDBJ whole genome shotgun (WGS) entry which is preliminary data.</text>
</comment>
<evidence type="ECO:0000313" key="2">
    <source>
        <dbReference type="EMBL" id="CAF5028290.1"/>
    </source>
</evidence>
<proteinExistence type="predicted"/>
<feature type="region of interest" description="Disordered" evidence="1">
    <location>
        <begin position="77"/>
        <end position="102"/>
    </location>
</feature>
<name>A0A8S3DUA3_9BILA</name>
<feature type="compositionally biased region" description="Low complexity" evidence="1">
    <location>
        <begin position="77"/>
        <end position="98"/>
    </location>
</feature>
<reference evidence="2" key="1">
    <citation type="submission" date="2021-02" db="EMBL/GenBank/DDBJ databases">
        <authorList>
            <person name="Nowell W R."/>
        </authorList>
    </citation>
    <scope>NUCLEOTIDE SEQUENCE</scope>
</reference>
<feature type="region of interest" description="Disordered" evidence="1">
    <location>
        <begin position="1"/>
        <end position="24"/>
    </location>
</feature>
<dbReference type="GO" id="GO:0051321">
    <property type="term" value="P:meiotic cell cycle"/>
    <property type="evidence" value="ECO:0007669"/>
    <property type="project" value="InterPro"/>
</dbReference>
<evidence type="ECO:0000313" key="3">
    <source>
        <dbReference type="Proteomes" id="UP000681967"/>
    </source>
</evidence>
<sequence length="255" mass="29240">MRHNSSSFSESGHPRNIPDLSSMHYNPPKDIQVLVRKGDHTGINSLIRNVSLQQFRQMIGLQRSAGLTAMNDRKNRYNNNLNQQTSSSSSSSASSSSSLPPSNIRLINAFKQKENKRLNHQWSQDSNSNKLILQQQQQQIYSRQHSSMPSYDTMSVINDGNLTTCQEIRRTGVTNTLHIAIEKCYEQLNYIRDSYAETESKLGIRMLHKSASASILDVTNTNFLNLSNNPSRVDRLIVEYHYEYSRIILLHERIR</sequence>
<accession>A0A8S3DUA3</accession>
<gene>
    <name evidence="2" type="ORF">BYL167_LOCUS56157</name>
</gene>
<feature type="compositionally biased region" description="Polar residues" evidence="1">
    <location>
        <begin position="1"/>
        <end position="10"/>
    </location>
</feature>
<dbReference type="InterPro" id="IPR027963">
    <property type="entry name" value="MEIOC"/>
</dbReference>
<feature type="non-terminal residue" evidence="2">
    <location>
        <position position="1"/>
    </location>
</feature>
<evidence type="ECO:0000256" key="1">
    <source>
        <dbReference type="SAM" id="MobiDB-lite"/>
    </source>
</evidence>
<dbReference type="Proteomes" id="UP000681967">
    <property type="component" value="Unassembled WGS sequence"/>
</dbReference>
<organism evidence="2 3">
    <name type="scientific">Rotaria magnacalcarata</name>
    <dbReference type="NCBI Taxonomy" id="392030"/>
    <lineage>
        <taxon>Eukaryota</taxon>
        <taxon>Metazoa</taxon>
        <taxon>Spiralia</taxon>
        <taxon>Gnathifera</taxon>
        <taxon>Rotifera</taxon>
        <taxon>Eurotatoria</taxon>
        <taxon>Bdelloidea</taxon>
        <taxon>Philodinida</taxon>
        <taxon>Philodinidae</taxon>
        <taxon>Rotaria</taxon>
    </lineage>
</organism>
<dbReference type="Pfam" id="PF15189">
    <property type="entry name" value="MEIOC"/>
    <property type="match status" value="1"/>
</dbReference>
<protein>
    <submittedName>
        <fullName evidence="2">Uncharacterized protein</fullName>
    </submittedName>
</protein>